<proteinExistence type="predicted"/>
<gene>
    <name evidence="2" type="ORF">RJ640_025522</name>
</gene>
<organism evidence="2 3">
    <name type="scientific">Escallonia rubra</name>
    <dbReference type="NCBI Taxonomy" id="112253"/>
    <lineage>
        <taxon>Eukaryota</taxon>
        <taxon>Viridiplantae</taxon>
        <taxon>Streptophyta</taxon>
        <taxon>Embryophyta</taxon>
        <taxon>Tracheophyta</taxon>
        <taxon>Spermatophyta</taxon>
        <taxon>Magnoliopsida</taxon>
        <taxon>eudicotyledons</taxon>
        <taxon>Gunneridae</taxon>
        <taxon>Pentapetalae</taxon>
        <taxon>asterids</taxon>
        <taxon>campanulids</taxon>
        <taxon>Escalloniales</taxon>
        <taxon>Escalloniaceae</taxon>
        <taxon>Escallonia</taxon>
    </lineage>
</organism>
<protein>
    <recommendedName>
        <fullName evidence="1">Reverse transcriptase Ty1/copia-type domain-containing protein</fullName>
    </recommendedName>
</protein>
<evidence type="ECO:0000259" key="1">
    <source>
        <dbReference type="Pfam" id="PF07727"/>
    </source>
</evidence>
<sequence length="122" mass="13864">MSNEFEMSMMGELTFFLGLQIKQSKDGIFINQAKYTKELLKRFDMEASNAFDTPTSSLLKLDKDEKGKDVDIKRYRGLWFPRNTSFFDLIGYSDADADYAGCKTERKSISGGCQFLGHSLVS</sequence>
<dbReference type="InterPro" id="IPR013103">
    <property type="entry name" value="RVT_2"/>
</dbReference>
<dbReference type="Proteomes" id="UP001187471">
    <property type="component" value="Unassembled WGS sequence"/>
</dbReference>
<feature type="domain" description="Reverse transcriptase Ty1/copia-type" evidence="1">
    <location>
        <begin position="1"/>
        <end position="55"/>
    </location>
</feature>
<evidence type="ECO:0000313" key="2">
    <source>
        <dbReference type="EMBL" id="KAK2993512.1"/>
    </source>
</evidence>
<dbReference type="AlphaFoldDB" id="A0AA88UWD7"/>
<accession>A0AA88UWD7</accession>
<name>A0AA88UWD7_9ASTE</name>
<comment type="caution">
    <text evidence="2">The sequence shown here is derived from an EMBL/GenBank/DDBJ whole genome shotgun (WGS) entry which is preliminary data.</text>
</comment>
<evidence type="ECO:0000313" key="3">
    <source>
        <dbReference type="Proteomes" id="UP001187471"/>
    </source>
</evidence>
<dbReference type="EMBL" id="JAVXUO010000306">
    <property type="protein sequence ID" value="KAK2993512.1"/>
    <property type="molecule type" value="Genomic_DNA"/>
</dbReference>
<dbReference type="Pfam" id="PF07727">
    <property type="entry name" value="RVT_2"/>
    <property type="match status" value="1"/>
</dbReference>
<keyword evidence="3" id="KW-1185">Reference proteome</keyword>
<reference evidence="2" key="1">
    <citation type="submission" date="2022-12" db="EMBL/GenBank/DDBJ databases">
        <title>Draft genome assemblies for two species of Escallonia (Escalloniales).</title>
        <authorList>
            <person name="Chanderbali A."/>
            <person name="Dervinis C."/>
            <person name="Anghel I."/>
            <person name="Soltis D."/>
            <person name="Soltis P."/>
            <person name="Zapata F."/>
        </authorList>
    </citation>
    <scope>NUCLEOTIDE SEQUENCE</scope>
    <source>
        <strain evidence="2">UCBG92.1500</strain>
        <tissue evidence="2">Leaf</tissue>
    </source>
</reference>